<protein>
    <submittedName>
        <fullName evidence="2">Uncharacterized protein</fullName>
    </submittedName>
</protein>
<dbReference type="Proteomes" id="UP000549394">
    <property type="component" value="Unassembled WGS sequence"/>
</dbReference>
<keyword evidence="1" id="KW-0812">Transmembrane</keyword>
<organism evidence="2 3">
    <name type="scientific">Dimorphilus gyrociliatus</name>
    <dbReference type="NCBI Taxonomy" id="2664684"/>
    <lineage>
        <taxon>Eukaryota</taxon>
        <taxon>Metazoa</taxon>
        <taxon>Spiralia</taxon>
        <taxon>Lophotrochozoa</taxon>
        <taxon>Annelida</taxon>
        <taxon>Polychaeta</taxon>
        <taxon>Polychaeta incertae sedis</taxon>
        <taxon>Dinophilidae</taxon>
        <taxon>Dimorphilus</taxon>
    </lineage>
</organism>
<feature type="transmembrane region" description="Helical" evidence="1">
    <location>
        <begin position="82"/>
        <end position="104"/>
    </location>
</feature>
<accession>A0A7I8VA63</accession>
<comment type="caution">
    <text evidence="2">The sequence shown here is derived from an EMBL/GenBank/DDBJ whole genome shotgun (WGS) entry which is preliminary data.</text>
</comment>
<keyword evidence="1" id="KW-1133">Transmembrane helix</keyword>
<keyword evidence="1" id="KW-0472">Membrane</keyword>
<feature type="transmembrane region" description="Helical" evidence="1">
    <location>
        <begin position="299"/>
        <end position="319"/>
    </location>
</feature>
<keyword evidence="3" id="KW-1185">Reference proteome</keyword>
<dbReference type="EMBL" id="CAJFCJ010000003">
    <property type="protein sequence ID" value="CAD5113209.1"/>
    <property type="molecule type" value="Genomic_DNA"/>
</dbReference>
<evidence type="ECO:0000313" key="3">
    <source>
        <dbReference type="Proteomes" id="UP000549394"/>
    </source>
</evidence>
<evidence type="ECO:0000256" key="1">
    <source>
        <dbReference type="SAM" id="Phobius"/>
    </source>
</evidence>
<reference evidence="2 3" key="1">
    <citation type="submission" date="2020-08" db="EMBL/GenBank/DDBJ databases">
        <authorList>
            <person name="Hejnol A."/>
        </authorList>
    </citation>
    <scope>NUCLEOTIDE SEQUENCE [LARGE SCALE GENOMIC DNA]</scope>
</reference>
<gene>
    <name evidence="2" type="ORF">DGYR_LOCUS2241</name>
</gene>
<feature type="transmembrane region" description="Helical" evidence="1">
    <location>
        <begin position="274"/>
        <end position="293"/>
    </location>
</feature>
<dbReference type="AlphaFoldDB" id="A0A7I8VA63"/>
<proteinExistence type="predicted"/>
<sequence>MDEEEEETTSKHCCSGLAFTLVTILIGFDLITDLSVIIHLARQGTYLVTAFSSLFFLANGIICASVYSVRIAYGLAERRHPLRIALLTLLNIPLQLAIISHRFVIASKKCDGPGPDSEARRRREWICAQILLVHAVVDSGPQFILNSSLILYSTSDIHVMQVVSTVNSFCSCIVGVAVFEKVRSKRALSSYSHVTSLTNLLVVSLGLTARLSCFLSLLIRYGYKVLLSTVAVHVAIIIAVYSAIYGFRKSLIYSYFTIWTYISPSEGYRPEGEILFCNLLFAIQSAVATTIIWNDSWRFLGIISLASTSLGLLLTVVYYTMLRKAIRHENIWQNVMKPIAAVCIWTNCHETEVTLPDLPPVVLTDTETKSRTLLSHSCHGKISEQEFERDS</sequence>
<evidence type="ECO:0000313" key="2">
    <source>
        <dbReference type="EMBL" id="CAD5113209.1"/>
    </source>
</evidence>
<feature type="transmembrane region" description="Helical" evidence="1">
    <location>
        <begin position="200"/>
        <end position="219"/>
    </location>
</feature>
<name>A0A7I8VA63_9ANNE</name>
<feature type="transmembrane region" description="Helical" evidence="1">
    <location>
        <begin position="157"/>
        <end position="179"/>
    </location>
</feature>
<feature type="transmembrane region" description="Helical" evidence="1">
    <location>
        <begin position="53"/>
        <end position="76"/>
    </location>
</feature>
<feature type="transmembrane region" description="Helical" evidence="1">
    <location>
        <begin position="17"/>
        <end position="41"/>
    </location>
</feature>
<feature type="transmembrane region" description="Helical" evidence="1">
    <location>
        <begin position="225"/>
        <end position="247"/>
    </location>
</feature>